<feature type="domain" description="Outer membrane lipoprotein BamD-like" evidence="3">
    <location>
        <begin position="30"/>
        <end position="167"/>
    </location>
</feature>
<dbReference type="Pfam" id="PF13525">
    <property type="entry name" value="YfiO"/>
    <property type="match status" value="1"/>
</dbReference>
<feature type="signal peptide" evidence="2">
    <location>
        <begin position="1"/>
        <end position="19"/>
    </location>
</feature>
<dbReference type="PROSITE" id="PS51257">
    <property type="entry name" value="PROKAR_LIPOPROTEIN"/>
    <property type="match status" value="1"/>
</dbReference>
<proteinExistence type="predicted"/>
<name>A0A4U2ZA32_9BACT</name>
<dbReference type="AlphaFoldDB" id="A0A4U2ZA32"/>
<reference evidence="4 5" key="1">
    <citation type="submission" date="2019-04" db="EMBL/GenBank/DDBJ databases">
        <title>Sulfurimonas crateris sp. nov. a facultative anaerobic sulfur-oxidizing chemolithautotrophic bacterium isolated from a terrestrial mud vulcano.</title>
        <authorList>
            <person name="Ratnikova N.M."/>
            <person name="Slobodkin A.I."/>
            <person name="Merkel A.Y."/>
            <person name="Novikov A."/>
            <person name="Bonch-Osmolovskaya E.A."/>
            <person name="Slobodkina G.B."/>
        </authorList>
    </citation>
    <scope>NUCLEOTIDE SEQUENCE [LARGE SCALE GENOMIC DNA]</scope>
    <source>
        <strain evidence="4 5">SN118</strain>
    </source>
</reference>
<dbReference type="Gene3D" id="1.25.40.10">
    <property type="entry name" value="Tetratricopeptide repeat domain"/>
    <property type="match status" value="1"/>
</dbReference>
<dbReference type="RefSeq" id="WP_137011832.1">
    <property type="nucleotide sequence ID" value="NZ_SZPX01000001.1"/>
</dbReference>
<keyword evidence="1 2" id="KW-0732">Signal</keyword>
<dbReference type="InterPro" id="IPR039565">
    <property type="entry name" value="BamD-like"/>
</dbReference>
<comment type="caution">
    <text evidence="4">The sequence shown here is derived from an EMBL/GenBank/DDBJ whole genome shotgun (WGS) entry which is preliminary data.</text>
</comment>
<evidence type="ECO:0000313" key="4">
    <source>
        <dbReference type="EMBL" id="TKI71217.1"/>
    </source>
</evidence>
<accession>A0A4U2ZA32</accession>
<sequence length="251" mass="29156">MKFKTYAMLALLSMTLLFTGCSKEIEEYNKPAMYWYSKITQSVSNGDLERADSYYSSLQGEHIGSPLLPEATMILALAHMQHEEYLLSEYFLDEYIKRYATPNEKEEAEFLKIKAKYKALPHPRRDQALIDDAIVEGERFKLNYPGSMYAEVVNTMLVRLYLAQYVLNEEITDLYERLDKPKSAEYYRSINPQPWIASSEVDRAVAPWYRAWFEGDGTSSWYDFMIPDTKSVVSRNSISEEDVQGESNETK</sequence>
<dbReference type="Proteomes" id="UP000309561">
    <property type="component" value="Unassembled WGS sequence"/>
</dbReference>
<dbReference type="EMBL" id="SZPX01000001">
    <property type="protein sequence ID" value="TKI71217.1"/>
    <property type="molecule type" value="Genomic_DNA"/>
</dbReference>
<protein>
    <submittedName>
        <fullName evidence="4">Outer membrane protein assembly factor BamD</fullName>
    </submittedName>
</protein>
<feature type="chain" id="PRO_5020448207" evidence="2">
    <location>
        <begin position="20"/>
        <end position="251"/>
    </location>
</feature>
<evidence type="ECO:0000259" key="3">
    <source>
        <dbReference type="Pfam" id="PF13525"/>
    </source>
</evidence>
<dbReference type="InterPro" id="IPR011990">
    <property type="entry name" value="TPR-like_helical_dom_sf"/>
</dbReference>
<keyword evidence="5" id="KW-1185">Reference proteome</keyword>
<evidence type="ECO:0000256" key="1">
    <source>
        <dbReference type="ARBA" id="ARBA00022729"/>
    </source>
</evidence>
<evidence type="ECO:0000313" key="5">
    <source>
        <dbReference type="Proteomes" id="UP000309561"/>
    </source>
</evidence>
<dbReference type="OrthoDB" id="5342947at2"/>
<evidence type="ECO:0000256" key="2">
    <source>
        <dbReference type="SAM" id="SignalP"/>
    </source>
</evidence>
<organism evidence="4 5">
    <name type="scientific">Sulfurimonas crateris</name>
    <dbReference type="NCBI Taxonomy" id="2574727"/>
    <lineage>
        <taxon>Bacteria</taxon>
        <taxon>Pseudomonadati</taxon>
        <taxon>Campylobacterota</taxon>
        <taxon>Epsilonproteobacteria</taxon>
        <taxon>Campylobacterales</taxon>
        <taxon>Sulfurimonadaceae</taxon>
        <taxon>Sulfurimonas</taxon>
    </lineage>
</organism>
<gene>
    <name evidence="4" type="primary">bamD</name>
    <name evidence="4" type="ORF">FCU45_02220</name>
</gene>